<gene>
    <name evidence="1" type="ORF">KSB_35010</name>
</gene>
<keyword evidence="2" id="KW-1185">Reference proteome</keyword>
<dbReference type="EMBL" id="BNJG01000001">
    <property type="protein sequence ID" value="GHO55026.1"/>
    <property type="molecule type" value="Genomic_DNA"/>
</dbReference>
<accession>A0ABQ3UQG6</accession>
<comment type="caution">
    <text evidence="1">The sequence shown here is derived from an EMBL/GenBank/DDBJ whole genome shotgun (WGS) entry which is preliminary data.</text>
</comment>
<evidence type="ECO:0000313" key="1">
    <source>
        <dbReference type="EMBL" id="GHO55026.1"/>
    </source>
</evidence>
<name>A0ABQ3UQG6_9CHLR</name>
<proteinExistence type="predicted"/>
<dbReference type="InterPro" id="IPR017853">
    <property type="entry name" value="GH"/>
</dbReference>
<dbReference type="SUPFAM" id="SSF51445">
    <property type="entry name" value="(Trans)glycosidases"/>
    <property type="match status" value="1"/>
</dbReference>
<dbReference type="RefSeq" id="WP_201371674.1">
    <property type="nucleotide sequence ID" value="NZ_BNJG01000001.1"/>
</dbReference>
<protein>
    <recommendedName>
        <fullName evidence="3">Glycoside hydrolase family 5 domain-containing protein</fullName>
    </recommendedName>
</protein>
<organism evidence="1 2">
    <name type="scientific">Ktedonobacter robiniae</name>
    <dbReference type="NCBI Taxonomy" id="2778365"/>
    <lineage>
        <taxon>Bacteria</taxon>
        <taxon>Bacillati</taxon>
        <taxon>Chloroflexota</taxon>
        <taxon>Ktedonobacteria</taxon>
        <taxon>Ktedonobacterales</taxon>
        <taxon>Ktedonobacteraceae</taxon>
        <taxon>Ktedonobacter</taxon>
    </lineage>
</organism>
<sequence length="444" mass="51110">MTPINIWSTDATRTPWLGFGIEWDAETNDIQPLQLSQKQWDMLYTRVDYMRPAWIRSMIDVQWFCPEGIVGRYTFDSSSMLAWYPILDYARAHNIPLTIGTWDLKPWDYHTNQYATALSDLLHYLIHERGYSNIRYTNSVNEPDTKLPSFQDWEAFNQRLYTALERHQLTNEVEIIGPDTANTNGWITNSTLPSNKQTGAYEWHNYVRTCCDIQHGQVESIFRPIVERFKSADPAQQKLLLLGEMGWGYQSGPGDNQHQVKTYQYGLEMADYAIQLARAGMSGGAAWNLDDAMHNKVWGMWNISTEPLPRPWFYSWSLLSRYLRPGATIYHPEQPMDVRLLAAEMSSAANPARHYWTLMLLNRQATTQAFALKLPENTQQDIFRQYVYSDKTRLSDASQLPLPVAASRQQKNGELITQVPANSLVMLTSLDTGPDYNDPTNPSM</sequence>
<reference evidence="1 2" key="1">
    <citation type="journal article" date="2021" name="Int. J. Syst. Evol. Microbiol.">
        <title>Reticulibacter mediterranei gen. nov., sp. nov., within the new family Reticulibacteraceae fam. nov., and Ktedonospora formicarum gen. nov., sp. nov., Ktedonobacter robiniae sp. nov., Dictyobacter formicarum sp. nov. and Dictyobacter arantiisoli sp. nov., belonging to the class Ktedonobacteria.</title>
        <authorList>
            <person name="Yabe S."/>
            <person name="Zheng Y."/>
            <person name="Wang C.M."/>
            <person name="Sakai Y."/>
            <person name="Abe K."/>
            <person name="Yokota A."/>
            <person name="Donadio S."/>
            <person name="Cavaletti L."/>
            <person name="Monciardini P."/>
        </authorList>
    </citation>
    <scope>NUCLEOTIDE SEQUENCE [LARGE SCALE GENOMIC DNA]</scope>
    <source>
        <strain evidence="1 2">SOSP1-30</strain>
    </source>
</reference>
<dbReference type="Gene3D" id="3.20.20.80">
    <property type="entry name" value="Glycosidases"/>
    <property type="match status" value="1"/>
</dbReference>
<evidence type="ECO:0008006" key="3">
    <source>
        <dbReference type="Google" id="ProtNLM"/>
    </source>
</evidence>
<evidence type="ECO:0000313" key="2">
    <source>
        <dbReference type="Proteomes" id="UP000654345"/>
    </source>
</evidence>
<dbReference type="Proteomes" id="UP000654345">
    <property type="component" value="Unassembled WGS sequence"/>
</dbReference>